<accession>A0ACB8S556</accession>
<dbReference type="EMBL" id="MU275851">
    <property type="protein sequence ID" value="KAI0051619.1"/>
    <property type="molecule type" value="Genomic_DNA"/>
</dbReference>
<sequence length="609" mass="63543">MVWPPLPLHPHVWVLTLASRDIAARTATPMDVQTNPFCAAGASLPNGTFATFGGNSAVGPGGDNHTPGSSKAFDPTYQIYNGLQAIRLITPCEGDLSQPQCQWYDSANGLQMAKARWYPGVEQLADGSVVILGGFSSGGYINRNTPNTDPAYSGGGSEPTFEFYPSRGGNLAISQFMIKTSGLNSYAHMYLMPSGKMFVQANYSSMIWDYNANVETALPDMPNQIVRVYPASGATAMLPLTPANNYTPTVLFCGGSDMTDEQWGNFSFPNIDTWNHPASADCQRITPEPTDGSAPVYVQDDDMPVGRTMGQFIALPDGTLLVLNGGANGTAGYAQATGETSNFGDMPFGESLASAPVGQPAIYNPKAPAGQRWSTAGLGTSNIPRLYHSSAVLLPDGSVFVAGSNPNIDVNTSTVFPTTYTAEIFYPPYFSAKTRPAPSGVPTNLTYGGNPFDITIPSTSYSGNANDAADNTTVWLMRQGFTTHAMNMGQRAVALNSTYTVGSDGTITIHTAQPPPNPNLFQPGPGFVYVTVNGIPSNGTYVIVGSGQIGNQPTAPASVLPASVRAADNSSGSAPSNGTDNSNQSNGGSSNTGAIIGGVVAAIAAVGIL</sequence>
<protein>
    <submittedName>
        <fullName evidence="1">Copper radical oxidase</fullName>
    </submittedName>
</protein>
<reference evidence="1" key="1">
    <citation type="submission" date="2021-02" db="EMBL/GenBank/DDBJ databases">
        <authorList>
            <consortium name="DOE Joint Genome Institute"/>
            <person name="Ahrendt S."/>
            <person name="Looney B.P."/>
            <person name="Miyauchi S."/>
            <person name="Morin E."/>
            <person name="Drula E."/>
            <person name="Courty P.E."/>
            <person name="Chicoki N."/>
            <person name="Fauchery L."/>
            <person name="Kohler A."/>
            <person name="Kuo A."/>
            <person name="Labutti K."/>
            <person name="Pangilinan J."/>
            <person name="Lipzen A."/>
            <person name="Riley R."/>
            <person name="Andreopoulos W."/>
            <person name="He G."/>
            <person name="Johnson J."/>
            <person name="Barry K.W."/>
            <person name="Grigoriev I.V."/>
            <person name="Nagy L."/>
            <person name="Hibbett D."/>
            <person name="Henrissat B."/>
            <person name="Matheny P.B."/>
            <person name="Labbe J."/>
            <person name="Martin F."/>
        </authorList>
    </citation>
    <scope>NUCLEOTIDE SEQUENCE</scope>
    <source>
        <strain evidence="1">FP105234-sp</strain>
    </source>
</reference>
<keyword evidence="2" id="KW-1185">Reference proteome</keyword>
<feature type="non-terminal residue" evidence="1">
    <location>
        <position position="609"/>
    </location>
</feature>
<reference evidence="1" key="2">
    <citation type="journal article" date="2022" name="New Phytol.">
        <title>Evolutionary transition to the ectomycorrhizal habit in the genomes of a hyperdiverse lineage of mushroom-forming fungi.</title>
        <authorList>
            <person name="Looney B."/>
            <person name="Miyauchi S."/>
            <person name="Morin E."/>
            <person name="Drula E."/>
            <person name="Courty P.E."/>
            <person name="Kohler A."/>
            <person name="Kuo A."/>
            <person name="LaButti K."/>
            <person name="Pangilinan J."/>
            <person name="Lipzen A."/>
            <person name="Riley R."/>
            <person name="Andreopoulos W."/>
            <person name="He G."/>
            <person name="Johnson J."/>
            <person name="Nolan M."/>
            <person name="Tritt A."/>
            <person name="Barry K.W."/>
            <person name="Grigoriev I.V."/>
            <person name="Nagy L.G."/>
            <person name="Hibbett D."/>
            <person name="Henrissat B."/>
            <person name="Matheny P.B."/>
            <person name="Labbe J."/>
            <person name="Martin F.M."/>
        </authorList>
    </citation>
    <scope>NUCLEOTIDE SEQUENCE</scope>
    <source>
        <strain evidence="1">FP105234-sp</strain>
    </source>
</reference>
<proteinExistence type="predicted"/>
<evidence type="ECO:0000313" key="2">
    <source>
        <dbReference type="Proteomes" id="UP000814033"/>
    </source>
</evidence>
<organism evidence="1 2">
    <name type="scientific">Auriscalpium vulgare</name>
    <dbReference type="NCBI Taxonomy" id="40419"/>
    <lineage>
        <taxon>Eukaryota</taxon>
        <taxon>Fungi</taxon>
        <taxon>Dikarya</taxon>
        <taxon>Basidiomycota</taxon>
        <taxon>Agaricomycotina</taxon>
        <taxon>Agaricomycetes</taxon>
        <taxon>Russulales</taxon>
        <taxon>Auriscalpiaceae</taxon>
        <taxon>Auriscalpium</taxon>
    </lineage>
</organism>
<name>A0ACB8S556_9AGAM</name>
<evidence type="ECO:0000313" key="1">
    <source>
        <dbReference type="EMBL" id="KAI0051619.1"/>
    </source>
</evidence>
<comment type="caution">
    <text evidence="1">The sequence shown here is derived from an EMBL/GenBank/DDBJ whole genome shotgun (WGS) entry which is preliminary data.</text>
</comment>
<gene>
    <name evidence="1" type="ORF">FA95DRAFT_1554439</name>
</gene>
<dbReference type="Proteomes" id="UP000814033">
    <property type="component" value="Unassembled WGS sequence"/>
</dbReference>